<dbReference type="PRINTS" id="PR00413">
    <property type="entry name" value="HADHALOGNASE"/>
</dbReference>
<dbReference type="InterPro" id="IPR023198">
    <property type="entry name" value="PGP-like_dom2"/>
</dbReference>
<dbReference type="AlphaFoldDB" id="A0A6N2ZGC0"/>
<dbReference type="SUPFAM" id="SSF56784">
    <property type="entry name" value="HAD-like"/>
    <property type="match status" value="1"/>
</dbReference>
<dbReference type="InterPro" id="IPR023214">
    <property type="entry name" value="HAD_sf"/>
</dbReference>
<keyword evidence="1" id="KW-0378">Hydrolase</keyword>
<dbReference type="Gene3D" id="3.40.50.1000">
    <property type="entry name" value="HAD superfamily/HAD-like"/>
    <property type="match status" value="1"/>
</dbReference>
<dbReference type="Gene3D" id="1.10.150.240">
    <property type="entry name" value="Putative phosphatase, domain 2"/>
    <property type="match status" value="1"/>
</dbReference>
<dbReference type="EMBL" id="CACRTR010000003">
    <property type="protein sequence ID" value="VYT78321.1"/>
    <property type="molecule type" value="Genomic_DNA"/>
</dbReference>
<dbReference type="SFLD" id="SFLDG01129">
    <property type="entry name" value="C1.5:_HAD__Beta-PGM__Phosphata"/>
    <property type="match status" value="1"/>
</dbReference>
<sequence length="216" mass="24643">MKNIEDYRAVIFDFDGTLVDSMGLWHSIDHIYLERHHKVCPETLPYEIAGKSFTETAEYFKERFALEDSIEDIKAEWVAMSHEEYLNHVHFKPGALRLIYDLHRRCQRIAMATSNNRETTEAFLQKHNVLSYFDILCFTTEVGAGKPNPAVFNQAAQLLSLPAEDCLVFEDTLEGIQAAKAAGMDVIAVADLWQGDHLVKIKNLSDGFIQDFTDLE</sequence>
<gene>
    <name evidence="1" type="ORF">ELLFYP34_01906</name>
</gene>
<accession>A0A6N2ZGC0</accession>
<dbReference type="EC" id="3.1.3.-" evidence="1"/>
<dbReference type="PANTHER" id="PTHR18901">
    <property type="entry name" value="2-DEOXYGLUCOSE-6-PHOSPHATE PHOSPHATASE 2"/>
    <property type="match status" value="1"/>
</dbReference>
<dbReference type="InterPro" id="IPR006439">
    <property type="entry name" value="HAD-SF_hydro_IA"/>
</dbReference>
<dbReference type="Pfam" id="PF13419">
    <property type="entry name" value="HAD_2"/>
    <property type="match status" value="1"/>
</dbReference>
<dbReference type="NCBIfam" id="TIGR01509">
    <property type="entry name" value="HAD-SF-IA-v3"/>
    <property type="match status" value="1"/>
</dbReference>
<organism evidence="1">
    <name type="scientific">Eubacterium limosum</name>
    <dbReference type="NCBI Taxonomy" id="1736"/>
    <lineage>
        <taxon>Bacteria</taxon>
        <taxon>Bacillati</taxon>
        <taxon>Bacillota</taxon>
        <taxon>Clostridia</taxon>
        <taxon>Eubacteriales</taxon>
        <taxon>Eubacteriaceae</taxon>
        <taxon>Eubacterium</taxon>
    </lineage>
</organism>
<reference evidence="1" key="1">
    <citation type="submission" date="2019-11" db="EMBL/GenBank/DDBJ databases">
        <authorList>
            <person name="Feng L."/>
        </authorList>
    </citation>
    <scope>NUCLEOTIDE SEQUENCE</scope>
    <source>
        <strain evidence="1">ElimosumLFYP34</strain>
    </source>
</reference>
<name>A0A6N2ZGC0_EUBLI</name>
<dbReference type="GO" id="GO:0016791">
    <property type="term" value="F:phosphatase activity"/>
    <property type="evidence" value="ECO:0007669"/>
    <property type="project" value="TreeGrafter"/>
</dbReference>
<dbReference type="PANTHER" id="PTHR18901:SF38">
    <property type="entry name" value="PSEUDOURIDINE-5'-PHOSPHATASE"/>
    <property type="match status" value="1"/>
</dbReference>
<dbReference type="InterPro" id="IPR041492">
    <property type="entry name" value="HAD_2"/>
</dbReference>
<protein>
    <submittedName>
        <fullName evidence="1">Phosphorylated carbohydrates phosphatase</fullName>
        <ecNumber evidence="1">3.1.3.-</ecNumber>
    </submittedName>
</protein>
<proteinExistence type="predicted"/>
<dbReference type="InterPro" id="IPR036412">
    <property type="entry name" value="HAD-like_sf"/>
</dbReference>
<dbReference type="SFLD" id="SFLDS00003">
    <property type="entry name" value="Haloacid_Dehalogenase"/>
    <property type="match status" value="1"/>
</dbReference>
<evidence type="ECO:0000313" key="1">
    <source>
        <dbReference type="EMBL" id="VYT78321.1"/>
    </source>
</evidence>